<evidence type="ECO:0000313" key="1">
    <source>
        <dbReference type="EMBL" id="QDV88806.1"/>
    </source>
</evidence>
<sequence length="51" mass="5541">MDLYRNRAINAATAKTKYVNGMAHCIICMGAIQNVPRLAASPSGLVMVTFR</sequence>
<name>A0ABX5Y5L2_9BACT</name>
<dbReference type="Proteomes" id="UP000318081">
    <property type="component" value="Chromosome"/>
</dbReference>
<evidence type="ECO:0000313" key="2">
    <source>
        <dbReference type="Proteomes" id="UP000318081"/>
    </source>
</evidence>
<organism evidence="1 2">
    <name type="scientific">Stieleria magnilauensis</name>
    <dbReference type="NCBI Taxonomy" id="2527963"/>
    <lineage>
        <taxon>Bacteria</taxon>
        <taxon>Pseudomonadati</taxon>
        <taxon>Planctomycetota</taxon>
        <taxon>Planctomycetia</taxon>
        <taxon>Pirellulales</taxon>
        <taxon>Pirellulaceae</taxon>
        <taxon>Stieleria</taxon>
    </lineage>
</organism>
<protein>
    <submittedName>
        <fullName evidence="1">Uncharacterized protein</fullName>
    </submittedName>
</protein>
<proteinExistence type="predicted"/>
<reference evidence="1 2" key="1">
    <citation type="submission" date="2019-02" db="EMBL/GenBank/DDBJ databases">
        <title>Deep-cultivation of Planctomycetes and their phenomic and genomic characterization uncovers novel biology.</title>
        <authorList>
            <person name="Wiegand S."/>
            <person name="Jogler M."/>
            <person name="Boedeker C."/>
            <person name="Pinto D."/>
            <person name="Vollmers J."/>
            <person name="Rivas-Marin E."/>
            <person name="Kohn T."/>
            <person name="Peeters S.H."/>
            <person name="Heuer A."/>
            <person name="Rast P."/>
            <person name="Oberbeckmann S."/>
            <person name="Bunk B."/>
            <person name="Jeske O."/>
            <person name="Meyerdierks A."/>
            <person name="Storesund J.E."/>
            <person name="Kallscheuer N."/>
            <person name="Luecker S."/>
            <person name="Lage O.M."/>
            <person name="Pohl T."/>
            <person name="Merkel B.J."/>
            <person name="Hornburger P."/>
            <person name="Mueller R.-W."/>
            <person name="Bruemmer F."/>
            <person name="Labrenz M."/>
            <person name="Spormann A.M."/>
            <person name="Op den Camp H."/>
            <person name="Overmann J."/>
            <person name="Amann R."/>
            <person name="Jetten M.S.M."/>
            <person name="Mascher T."/>
            <person name="Medema M.H."/>
            <person name="Devos D.P."/>
            <person name="Kaster A.-K."/>
            <person name="Ovreas L."/>
            <person name="Rohde M."/>
            <person name="Galperin M.Y."/>
            <person name="Jogler C."/>
        </authorList>
    </citation>
    <scope>NUCLEOTIDE SEQUENCE [LARGE SCALE GENOMIC DNA]</scope>
    <source>
        <strain evidence="1 2">TBK1r</strain>
    </source>
</reference>
<keyword evidence="2" id="KW-1185">Reference proteome</keyword>
<accession>A0ABX5Y5L2</accession>
<dbReference type="EMBL" id="CP036432">
    <property type="protein sequence ID" value="QDV88806.1"/>
    <property type="molecule type" value="Genomic_DNA"/>
</dbReference>
<gene>
    <name evidence="1" type="ORF">TBK1r_78410</name>
</gene>